<evidence type="ECO:0000256" key="3">
    <source>
        <dbReference type="ARBA" id="ARBA00022723"/>
    </source>
</evidence>
<evidence type="ECO:0000256" key="2">
    <source>
        <dbReference type="ARBA" id="ARBA00022617"/>
    </source>
</evidence>
<name>A0ABC8S2G3_9AQUA</name>
<reference evidence="6 7" key="1">
    <citation type="submission" date="2024-02" db="EMBL/GenBank/DDBJ databases">
        <authorList>
            <person name="Vignale AGUSTIN F."/>
            <person name="Sosa J E."/>
            <person name="Modenutti C."/>
        </authorList>
    </citation>
    <scope>NUCLEOTIDE SEQUENCE [LARGE SCALE GENOMIC DNA]</scope>
</reference>
<keyword evidence="7" id="KW-1185">Reference proteome</keyword>
<sequence>MVWMLSHKRVQSFRKVREEETDLLIEKIREALSSSSLINFSDMFMLLTNDVVCRVALGRKYSVGDVNRKIKVLLKEFGELLDVFNVGDCIPWLGWVNCINGLDAKVEIVAKESDEYLETILQEHMNQEKGVISCYSESVEGKEMDFMRKRNSVVKYPSKPPVE</sequence>
<dbReference type="AlphaFoldDB" id="A0ABC8S2G3"/>
<comment type="caution">
    <text evidence="6">The sequence shown here is derived from an EMBL/GenBank/DDBJ whole genome shotgun (WGS) entry which is preliminary data.</text>
</comment>
<evidence type="ECO:0000256" key="5">
    <source>
        <dbReference type="ARBA" id="ARBA00023033"/>
    </source>
</evidence>
<evidence type="ECO:0000313" key="7">
    <source>
        <dbReference type="Proteomes" id="UP001642360"/>
    </source>
</evidence>
<comment type="similarity">
    <text evidence="1">Belongs to the cytochrome P450 family.</text>
</comment>
<dbReference type="GO" id="GO:0046872">
    <property type="term" value="F:metal ion binding"/>
    <property type="evidence" value="ECO:0007669"/>
    <property type="project" value="UniProtKB-KW"/>
</dbReference>
<gene>
    <name evidence="6" type="ORF">ILEXP_LOCUS19498</name>
</gene>
<evidence type="ECO:0000256" key="4">
    <source>
        <dbReference type="ARBA" id="ARBA00023004"/>
    </source>
</evidence>
<dbReference type="SUPFAM" id="SSF48264">
    <property type="entry name" value="Cytochrome P450"/>
    <property type="match status" value="1"/>
</dbReference>
<protein>
    <recommendedName>
        <fullName evidence="8">Cytochrome P450</fullName>
    </recommendedName>
</protein>
<keyword evidence="5" id="KW-0503">Monooxygenase</keyword>
<keyword evidence="4" id="KW-0408">Iron</keyword>
<evidence type="ECO:0000256" key="1">
    <source>
        <dbReference type="ARBA" id="ARBA00010617"/>
    </source>
</evidence>
<organism evidence="6 7">
    <name type="scientific">Ilex paraguariensis</name>
    <name type="common">yerba mate</name>
    <dbReference type="NCBI Taxonomy" id="185542"/>
    <lineage>
        <taxon>Eukaryota</taxon>
        <taxon>Viridiplantae</taxon>
        <taxon>Streptophyta</taxon>
        <taxon>Embryophyta</taxon>
        <taxon>Tracheophyta</taxon>
        <taxon>Spermatophyta</taxon>
        <taxon>Magnoliopsida</taxon>
        <taxon>eudicotyledons</taxon>
        <taxon>Gunneridae</taxon>
        <taxon>Pentapetalae</taxon>
        <taxon>asterids</taxon>
        <taxon>campanulids</taxon>
        <taxon>Aquifoliales</taxon>
        <taxon>Aquifoliaceae</taxon>
        <taxon>Ilex</taxon>
    </lineage>
</organism>
<evidence type="ECO:0008006" key="8">
    <source>
        <dbReference type="Google" id="ProtNLM"/>
    </source>
</evidence>
<dbReference type="PANTHER" id="PTHR47955">
    <property type="entry name" value="CYTOCHROME P450 FAMILY 71 PROTEIN"/>
    <property type="match status" value="1"/>
</dbReference>
<dbReference type="Gene3D" id="1.10.630.10">
    <property type="entry name" value="Cytochrome P450"/>
    <property type="match status" value="1"/>
</dbReference>
<dbReference type="InterPro" id="IPR001128">
    <property type="entry name" value="Cyt_P450"/>
</dbReference>
<keyword evidence="3" id="KW-0479">Metal-binding</keyword>
<dbReference type="Pfam" id="PF00067">
    <property type="entry name" value="p450"/>
    <property type="match status" value="1"/>
</dbReference>
<dbReference type="InterPro" id="IPR036396">
    <property type="entry name" value="Cyt_P450_sf"/>
</dbReference>
<evidence type="ECO:0000313" key="6">
    <source>
        <dbReference type="EMBL" id="CAK9151339.1"/>
    </source>
</evidence>
<dbReference type="EMBL" id="CAUOFW020002125">
    <property type="protein sequence ID" value="CAK9151339.1"/>
    <property type="molecule type" value="Genomic_DNA"/>
</dbReference>
<proteinExistence type="inferred from homology"/>
<accession>A0ABC8S2G3</accession>
<dbReference type="PANTHER" id="PTHR47955:SF15">
    <property type="entry name" value="CYTOCHROME P450 71A2-LIKE"/>
    <property type="match status" value="1"/>
</dbReference>
<dbReference type="GO" id="GO:0004497">
    <property type="term" value="F:monooxygenase activity"/>
    <property type="evidence" value="ECO:0007669"/>
    <property type="project" value="UniProtKB-KW"/>
</dbReference>
<keyword evidence="2" id="KW-0349">Heme</keyword>
<keyword evidence="5" id="KW-0560">Oxidoreductase</keyword>
<dbReference type="Proteomes" id="UP001642360">
    <property type="component" value="Unassembled WGS sequence"/>
</dbReference>